<dbReference type="KEGG" id="smam:Mal15_09950"/>
<evidence type="ECO:0000313" key="3">
    <source>
        <dbReference type="Proteomes" id="UP000321353"/>
    </source>
</evidence>
<sequence>MRRTDRPDDQKPLGDVRRAMALAMSITMLIAALVAWWFATDSTGTFVAAACGRIGLVLGALWLAWPSLKRPAKWLPASAPVIGVIALVVLAAQPRLIIPAIPIVGGLITVSALARAFRRK</sequence>
<feature type="transmembrane region" description="Helical" evidence="1">
    <location>
        <begin position="72"/>
        <end position="91"/>
    </location>
</feature>
<organism evidence="2 3">
    <name type="scientific">Stieleria maiorica</name>
    <dbReference type="NCBI Taxonomy" id="2795974"/>
    <lineage>
        <taxon>Bacteria</taxon>
        <taxon>Pseudomonadati</taxon>
        <taxon>Planctomycetota</taxon>
        <taxon>Planctomycetia</taxon>
        <taxon>Pirellulales</taxon>
        <taxon>Pirellulaceae</taxon>
        <taxon>Stieleria</taxon>
    </lineage>
</organism>
<feature type="transmembrane region" description="Helical" evidence="1">
    <location>
        <begin position="45"/>
        <end position="65"/>
    </location>
</feature>
<keyword evidence="1" id="KW-1133">Transmembrane helix</keyword>
<reference evidence="2 3" key="1">
    <citation type="submission" date="2019-02" db="EMBL/GenBank/DDBJ databases">
        <title>Planctomycetal bacteria perform biofilm scaping via a novel small molecule.</title>
        <authorList>
            <person name="Jeske O."/>
            <person name="Boedeker C."/>
            <person name="Wiegand S."/>
            <person name="Breitling P."/>
            <person name="Kallscheuer N."/>
            <person name="Jogler M."/>
            <person name="Rohde M."/>
            <person name="Petersen J."/>
            <person name="Medema M.H."/>
            <person name="Surup F."/>
            <person name="Jogler C."/>
        </authorList>
    </citation>
    <scope>NUCLEOTIDE SEQUENCE [LARGE SCALE GENOMIC DNA]</scope>
    <source>
        <strain evidence="2 3">Mal15</strain>
    </source>
</reference>
<feature type="transmembrane region" description="Helical" evidence="1">
    <location>
        <begin position="97"/>
        <end position="117"/>
    </location>
</feature>
<keyword evidence="1" id="KW-0472">Membrane</keyword>
<gene>
    <name evidence="2" type="ORF">Mal15_09950</name>
</gene>
<dbReference type="RefSeq" id="WP_233903283.1">
    <property type="nucleotide sequence ID" value="NZ_CP036264.1"/>
</dbReference>
<proteinExistence type="predicted"/>
<keyword evidence="3" id="KW-1185">Reference proteome</keyword>
<dbReference type="AlphaFoldDB" id="A0A5B9MBP9"/>
<dbReference type="Proteomes" id="UP000321353">
    <property type="component" value="Chromosome"/>
</dbReference>
<protein>
    <submittedName>
        <fullName evidence="2">Uncharacterized protein</fullName>
    </submittedName>
</protein>
<dbReference type="EMBL" id="CP036264">
    <property type="protein sequence ID" value="QEF96965.1"/>
    <property type="molecule type" value="Genomic_DNA"/>
</dbReference>
<keyword evidence="1" id="KW-0812">Transmembrane</keyword>
<evidence type="ECO:0000313" key="2">
    <source>
        <dbReference type="EMBL" id="QEF96965.1"/>
    </source>
</evidence>
<accession>A0A5B9MBP9</accession>
<evidence type="ECO:0000256" key="1">
    <source>
        <dbReference type="SAM" id="Phobius"/>
    </source>
</evidence>
<name>A0A5B9MBP9_9BACT</name>
<feature type="transmembrane region" description="Helical" evidence="1">
    <location>
        <begin position="21"/>
        <end position="39"/>
    </location>
</feature>